<keyword evidence="2 8" id="KW-0813">Transport</keyword>
<dbReference type="PANTHER" id="PTHR11003">
    <property type="entry name" value="POTASSIUM CHANNEL, SUBFAMILY K"/>
    <property type="match status" value="1"/>
</dbReference>
<evidence type="ECO:0000256" key="9">
    <source>
        <dbReference type="SAM" id="MobiDB-lite"/>
    </source>
</evidence>
<feature type="transmembrane region" description="Helical" evidence="10">
    <location>
        <begin position="116"/>
        <end position="138"/>
    </location>
</feature>
<comment type="subcellular location">
    <subcellularLocation>
        <location evidence="1">Membrane</location>
        <topology evidence="1">Multi-pass membrane protein</topology>
    </subcellularLocation>
</comment>
<dbReference type="GO" id="GO:0030322">
    <property type="term" value="P:stabilization of membrane potential"/>
    <property type="evidence" value="ECO:0007669"/>
    <property type="project" value="TreeGrafter"/>
</dbReference>
<evidence type="ECO:0000256" key="6">
    <source>
        <dbReference type="ARBA" id="ARBA00023136"/>
    </source>
</evidence>
<feature type="transmembrane region" description="Helical" evidence="10">
    <location>
        <begin position="236"/>
        <end position="258"/>
    </location>
</feature>
<feature type="transmembrane region" description="Helical" evidence="10">
    <location>
        <begin position="444"/>
        <end position="466"/>
    </location>
</feature>
<dbReference type="PRINTS" id="PR01333">
    <property type="entry name" value="2POREKCHANEL"/>
</dbReference>
<dbReference type="Pfam" id="PF07885">
    <property type="entry name" value="Ion_trans_2"/>
    <property type="match status" value="2"/>
</dbReference>
<organism evidence="12 13">
    <name type="scientific">Oleoguttula mirabilis</name>
    <dbReference type="NCBI Taxonomy" id="1507867"/>
    <lineage>
        <taxon>Eukaryota</taxon>
        <taxon>Fungi</taxon>
        <taxon>Dikarya</taxon>
        <taxon>Ascomycota</taxon>
        <taxon>Pezizomycotina</taxon>
        <taxon>Dothideomycetes</taxon>
        <taxon>Dothideomycetidae</taxon>
        <taxon>Mycosphaerellales</taxon>
        <taxon>Teratosphaeriaceae</taxon>
        <taxon>Oleoguttula</taxon>
    </lineage>
</organism>
<evidence type="ECO:0000256" key="10">
    <source>
        <dbReference type="SAM" id="Phobius"/>
    </source>
</evidence>
<dbReference type="PANTHER" id="PTHR11003:SF301">
    <property type="entry name" value="POTASSIUM CHANNEL PROTEIN"/>
    <property type="match status" value="1"/>
</dbReference>
<sequence length="680" mass="75735">MSIKRWLFLPFLGGADKREERHHESGRDRRNFHGDNGMVVKHESAADFANKGEEELVRDYNAPITWYCLATLFPLIAGTFGPMASAFNICAVAIDWRLIVDASSDESEGQHIADPTWLVAVNAVSLAIAIIANFALLLNMTGRIRFNTGAPIVIMGWYTAGFIDIALVAAAPTHLPLPADPMATYSQAYYYAIFSGAIYVLLSMMMSVTAWGVWVGSYSSEFKLSLAQRSLMLQTMLFLGYILAAGEVFSVIEGWVYLDGVYYVVVTLFTIGFGDLTPKTHLGRSLYFPMAIGGIIFVGLIIANIRTLVVESVSVKVSTRMIEKARYKAIKSGDPANGIVKIRAVRRRSTSGPTELERREKEFYIMREIQKSAGHDNRIFALLFATLAFMILWFVGAVCFWQAEKSVGGQNWSYFEALYFTYTAQITIGYGDFEPQSNSAKPTFVFWALIALPTLTVLIGAVGDAVTDFVNWATLWLGKHAPSLIKLVTGMHKNANRDETFKVAVERVGAEIEGPRAASSGFEGIADVESGKIVPSGLSNNTFGELALHVADEAYRPFLMTQVSQKVLEHLDEETPRKYTYQEWTFLLRLLGEDEASDVNHRKVGQTLPDHAEVASPVLQHKHQVWSWMGQESPLMSLEDDSEPKWVLKRLMQVLEKELRRRGDHHVAKQNEKAEGSLPG</sequence>
<feature type="transmembrane region" description="Helical" evidence="10">
    <location>
        <begin position="286"/>
        <end position="305"/>
    </location>
</feature>
<feature type="domain" description="Potassium channel" evidence="11">
    <location>
        <begin position="391"/>
        <end position="467"/>
    </location>
</feature>
<evidence type="ECO:0000259" key="11">
    <source>
        <dbReference type="Pfam" id="PF07885"/>
    </source>
</evidence>
<feature type="transmembrane region" description="Helical" evidence="10">
    <location>
        <begin position="189"/>
        <end position="215"/>
    </location>
</feature>
<keyword evidence="13" id="KW-1185">Reference proteome</keyword>
<dbReference type="Proteomes" id="UP001324427">
    <property type="component" value="Unassembled WGS sequence"/>
</dbReference>
<comment type="caution">
    <text evidence="12">The sequence shown here is derived from an EMBL/GenBank/DDBJ whole genome shotgun (WGS) entry which is preliminary data.</text>
</comment>
<keyword evidence="7 8" id="KW-0407">Ion channel</keyword>
<name>A0AAV9JUM2_9PEZI</name>
<dbReference type="Gene3D" id="1.10.287.70">
    <property type="match status" value="2"/>
</dbReference>
<dbReference type="AlphaFoldDB" id="A0AAV9JUM2"/>
<dbReference type="EMBL" id="JAVFHQ010000004">
    <property type="protein sequence ID" value="KAK4549420.1"/>
    <property type="molecule type" value="Genomic_DNA"/>
</dbReference>
<evidence type="ECO:0000256" key="2">
    <source>
        <dbReference type="ARBA" id="ARBA00022448"/>
    </source>
</evidence>
<feature type="region of interest" description="Disordered" evidence="9">
    <location>
        <begin position="661"/>
        <end position="680"/>
    </location>
</feature>
<gene>
    <name evidence="12" type="ORF">LTR36_006417</name>
</gene>
<evidence type="ECO:0000256" key="1">
    <source>
        <dbReference type="ARBA" id="ARBA00004141"/>
    </source>
</evidence>
<evidence type="ECO:0000256" key="7">
    <source>
        <dbReference type="ARBA" id="ARBA00023303"/>
    </source>
</evidence>
<keyword evidence="3 8" id="KW-0812">Transmembrane</keyword>
<dbReference type="InterPro" id="IPR003280">
    <property type="entry name" value="2pore_dom_K_chnl"/>
</dbReference>
<feature type="transmembrane region" description="Helical" evidence="10">
    <location>
        <begin position="150"/>
        <end position="169"/>
    </location>
</feature>
<evidence type="ECO:0000256" key="8">
    <source>
        <dbReference type="RuleBase" id="RU003857"/>
    </source>
</evidence>
<keyword evidence="5 8" id="KW-0406">Ion transport</keyword>
<dbReference type="GO" id="GO:0015271">
    <property type="term" value="F:outward rectifier potassium channel activity"/>
    <property type="evidence" value="ECO:0007669"/>
    <property type="project" value="TreeGrafter"/>
</dbReference>
<proteinExistence type="inferred from homology"/>
<protein>
    <recommendedName>
        <fullName evidence="11">Potassium channel domain-containing protein</fullName>
    </recommendedName>
</protein>
<dbReference type="GO" id="GO:0022841">
    <property type="term" value="F:potassium ion leak channel activity"/>
    <property type="evidence" value="ECO:0007669"/>
    <property type="project" value="TreeGrafter"/>
</dbReference>
<feature type="transmembrane region" description="Helical" evidence="10">
    <location>
        <begin position="379"/>
        <end position="403"/>
    </location>
</feature>
<evidence type="ECO:0000256" key="3">
    <source>
        <dbReference type="ARBA" id="ARBA00022692"/>
    </source>
</evidence>
<evidence type="ECO:0000313" key="13">
    <source>
        <dbReference type="Proteomes" id="UP001324427"/>
    </source>
</evidence>
<evidence type="ECO:0000256" key="4">
    <source>
        <dbReference type="ARBA" id="ARBA00022989"/>
    </source>
</evidence>
<evidence type="ECO:0000256" key="5">
    <source>
        <dbReference type="ARBA" id="ARBA00023065"/>
    </source>
</evidence>
<dbReference type="InterPro" id="IPR013099">
    <property type="entry name" value="K_chnl_dom"/>
</dbReference>
<reference evidence="12 13" key="1">
    <citation type="submission" date="2021-11" db="EMBL/GenBank/DDBJ databases">
        <title>Black yeast isolated from Biological Soil Crust.</title>
        <authorList>
            <person name="Kurbessoian T."/>
        </authorList>
    </citation>
    <scope>NUCLEOTIDE SEQUENCE [LARGE SCALE GENOMIC DNA]</scope>
    <source>
        <strain evidence="12 13">CCFEE 5522</strain>
    </source>
</reference>
<dbReference type="SUPFAM" id="SSF81324">
    <property type="entry name" value="Voltage-gated potassium channels"/>
    <property type="match status" value="2"/>
</dbReference>
<comment type="similarity">
    <text evidence="8">Belongs to the two pore domain potassium channel (TC 1.A.1.8) family.</text>
</comment>
<keyword evidence="6 10" id="KW-0472">Membrane</keyword>
<feature type="transmembrane region" description="Helical" evidence="10">
    <location>
        <begin position="66"/>
        <end position="96"/>
    </location>
</feature>
<feature type="domain" description="Potassium channel" evidence="11">
    <location>
        <begin position="240"/>
        <end position="310"/>
    </location>
</feature>
<dbReference type="GO" id="GO:0005886">
    <property type="term" value="C:plasma membrane"/>
    <property type="evidence" value="ECO:0007669"/>
    <property type="project" value="TreeGrafter"/>
</dbReference>
<keyword evidence="4 10" id="KW-1133">Transmembrane helix</keyword>
<evidence type="ECO:0000313" key="12">
    <source>
        <dbReference type="EMBL" id="KAK4549420.1"/>
    </source>
</evidence>
<accession>A0AAV9JUM2</accession>